<dbReference type="EMBL" id="JAHWGL010000001">
    <property type="protein sequence ID" value="MBW3127007.1"/>
    <property type="molecule type" value="Genomic_DNA"/>
</dbReference>
<dbReference type="InterPro" id="IPR050640">
    <property type="entry name" value="Bact_2-comp_sensor_kinase"/>
</dbReference>
<evidence type="ECO:0000313" key="4">
    <source>
        <dbReference type="EMBL" id="MBW3127007.1"/>
    </source>
</evidence>
<feature type="transmembrane region" description="Helical" evidence="1">
    <location>
        <begin position="124"/>
        <end position="146"/>
    </location>
</feature>
<keyword evidence="4" id="KW-0418">Kinase</keyword>
<feature type="transmembrane region" description="Helical" evidence="1">
    <location>
        <begin position="51"/>
        <end position="69"/>
    </location>
</feature>
<accession>A0ABS6WUP7</accession>
<proteinExistence type="predicted"/>
<name>A0ABS6WUP7_9BACT</name>
<keyword evidence="1" id="KW-0472">Membrane</keyword>
<evidence type="ECO:0000259" key="2">
    <source>
        <dbReference type="Pfam" id="PF06580"/>
    </source>
</evidence>
<dbReference type="Proteomes" id="UP000826188">
    <property type="component" value="Unassembled WGS sequence"/>
</dbReference>
<evidence type="ECO:0000313" key="5">
    <source>
        <dbReference type="Proteomes" id="UP000826188"/>
    </source>
</evidence>
<dbReference type="Pfam" id="PF06580">
    <property type="entry name" value="His_kinase"/>
    <property type="match status" value="1"/>
</dbReference>
<dbReference type="GO" id="GO:0016301">
    <property type="term" value="F:kinase activity"/>
    <property type="evidence" value="ECO:0007669"/>
    <property type="project" value="UniProtKB-KW"/>
</dbReference>
<protein>
    <submittedName>
        <fullName evidence="4">Histidine kinase</fullName>
    </submittedName>
</protein>
<reference evidence="4 5" key="1">
    <citation type="submission" date="2021-07" db="EMBL/GenBank/DDBJ databases">
        <title>Hymenobacter profundi sp. nov., isolated from deep-sea water.</title>
        <authorList>
            <person name="Kim M.K."/>
        </authorList>
    </citation>
    <scope>NUCLEOTIDE SEQUENCE [LARGE SCALE GENOMIC DNA]</scope>
    <source>
        <strain evidence="4 5">M2</strain>
    </source>
</reference>
<sequence length="375" mass="42470">MTSFTFRHFAQRFSRPLLWVMFGSALLLAQPLTWSVQLPPQFWVRQSLLLLLWVALFYFNAQVAVPRLLFRGHTGWFIAVLAASLVAVLALNSLIENLLHLPELMHKAFHPDGSPSRRRSSAGWFDMGTLLISMLVLGISTSVAVVRKWQNDAQIRRELEQQQTTAELSFLKAQINPHFFFNTLNNIYALTVVNGELARQAIHTLSRMMRYVLYETQSSTTLLSQEVSFVQDYISLMQLRLTDKVTVTFERPTPLLRDVPIAPMLLLPFVENAFKHGVSATLPSQIYIGLHQHNGTLTLEVRNTVFPDKRPAVEEVGSGIGLTNTRRRLDLLYPQRYQLSVEEATAGHEFRVLLSLEVVPSVQAVKPHLASADAE</sequence>
<dbReference type="InterPro" id="IPR010559">
    <property type="entry name" value="Sig_transdc_His_kin_internal"/>
</dbReference>
<organism evidence="4 5">
    <name type="scientific">Hymenobacter profundi</name>
    <dbReference type="NCBI Taxonomy" id="1982110"/>
    <lineage>
        <taxon>Bacteria</taxon>
        <taxon>Pseudomonadati</taxon>
        <taxon>Bacteroidota</taxon>
        <taxon>Cytophagia</taxon>
        <taxon>Cytophagales</taxon>
        <taxon>Hymenobacteraceae</taxon>
        <taxon>Hymenobacter</taxon>
    </lineage>
</organism>
<keyword evidence="1" id="KW-0812">Transmembrane</keyword>
<evidence type="ECO:0000313" key="3">
    <source>
        <dbReference type="EMBL" id="MBW3127002.1"/>
    </source>
</evidence>
<dbReference type="PANTHER" id="PTHR34220:SF7">
    <property type="entry name" value="SENSOR HISTIDINE KINASE YPDA"/>
    <property type="match status" value="1"/>
</dbReference>
<keyword evidence="5" id="KW-1185">Reference proteome</keyword>
<dbReference type="RefSeq" id="WP_219156121.1">
    <property type="nucleotide sequence ID" value="NZ_JAHWGL010000001.1"/>
</dbReference>
<dbReference type="EMBL" id="JAHWGL010000001">
    <property type="protein sequence ID" value="MBW3127002.1"/>
    <property type="molecule type" value="Genomic_DNA"/>
</dbReference>
<dbReference type="PANTHER" id="PTHR34220">
    <property type="entry name" value="SENSOR HISTIDINE KINASE YPDA"/>
    <property type="match status" value="1"/>
</dbReference>
<gene>
    <name evidence="3" type="ORF">KYK14_00420</name>
    <name evidence="4" type="ORF">KYK14_00445</name>
</gene>
<keyword evidence="1" id="KW-1133">Transmembrane helix</keyword>
<keyword evidence="4" id="KW-0808">Transferase</keyword>
<evidence type="ECO:0000256" key="1">
    <source>
        <dbReference type="SAM" id="Phobius"/>
    </source>
</evidence>
<feature type="transmembrane region" description="Helical" evidence="1">
    <location>
        <begin position="76"/>
        <end position="95"/>
    </location>
</feature>
<comment type="caution">
    <text evidence="4">The sequence shown here is derived from an EMBL/GenBank/DDBJ whole genome shotgun (WGS) entry which is preliminary data.</text>
</comment>
<feature type="domain" description="Signal transduction histidine kinase internal region" evidence="2">
    <location>
        <begin position="166"/>
        <end position="244"/>
    </location>
</feature>